<feature type="transmembrane region" description="Helical" evidence="1">
    <location>
        <begin position="361"/>
        <end position="381"/>
    </location>
</feature>
<feature type="transmembrane region" description="Helical" evidence="1">
    <location>
        <begin position="426"/>
        <end position="451"/>
    </location>
</feature>
<feature type="transmembrane region" description="Helical" evidence="1">
    <location>
        <begin position="12"/>
        <end position="36"/>
    </location>
</feature>
<evidence type="ECO:0000313" key="2">
    <source>
        <dbReference type="EMBL" id="KAJ7219554.1"/>
    </source>
</evidence>
<keyword evidence="1" id="KW-0812">Transmembrane</keyword>
<feature type="transmembrane region" description="Helical" evidence="1">
    <location>
        <begin position="645"/>
        <end position="664"/>
    </location>
</feature>
<name>A0AAD6VR50_9AGAR</name>
<reference evidence="2" key="1">
    <citation type="submission" date="2023-03" db="EMBL/GenBank/DDBJ databases">
        <title>Massive genome expansion in bonnet fungi (Mycena s.s.) driven by repeated elements and novel gene families across ecological guilds.</title>
        <authorList>
            <consortium name="Lawrence Berkeley National Laboratory"/>
            <person name="Harder C.B."/>
            <person name="Miyauchi S."/>
            <person name="Viragh M."/>
            <person name="Kuo A."/>
            <person name="Thoen E."/>
            <person name="Andreopoulos B."/>
            <person name="Lu D."/>
            <person name="Skrede I."/>
            <person name="Drula E."/>
            <person name="Henrissat B."/>
            <person name="Morin E."/>
            <person name="Kohler A."/>
            <person name="Barry K."/>
            <person name="LaButti K."/>
            <person name="Morin E."/>
            <person name="Salamov A."/>
            <person name="Lipzen A."/>
            <person name="Mereny Z."/>
            <person name="Hegedus B."/>
            <person name="Baldrian P."/>
            <person name="Stursova M."/>
            <person name="Weitz H."/>
            <person name="Taylor A."/>
            <person name="Grigoriev I.V."/>
            <person name="Nagy L.G."/>
            <person name="Martin F."/>
            <person name="Kauserud H."/>
        </authorList>
    </citation>
    <scope>NUCLEOTIDE SEQUENCE</scope>
    <source>
        <strain evidence="2">9144</strain>
    </source>
</reference>
<dbReference type="EMBL" id="JARJCW010000011">
    <property type="protein sequence ID" value="KAJ7219554.1"/>
    <property type="molecule type" value="Genomic_DNA"/>
</dbReference>
<feature type="transmembrane region" description="Helical" evidence="1">
    <location>
        <begin position="193"/>
        <end position="212"/>
    </location>
</feature>
<feature type="transmembrane region" description="Helical" evidence="1">
    <location>
        <begin position="515"/>
        <end position="539"/>
    </location>
</feature>
<feature type="transmembrane region" description="Helical" evidence="1">
    <location>
        <begin position="463"/>
        <end position="484"/>
    </location>
</feature>
<feature type="transmembrane region" description="Helical" evidence="1">
    <location>
        <begin position="575"/>
        <end position="600"/>
    </location>
</feature>
<proteinExistence type="predicted"/>
<dbReference type="Proteomes" id="UP001219525">
    <property type="component" value="Unassembled WGS sequence"/>
</dbReference>
<organism evidence="2 3">
    <name type="scientific">Mycena pura</name>
    <dbReference type="NCBI Taxonomy" id="153505"/>
    <lineage>
        <taxon>Eukaryota</taxon>
        <taxon>Fungi</taxon>
        <taxon>Dikarya</taxon>
        <taxon>Basidiomycota</taxon>
        <taxon>Agaricomycotina</taxon>
        <taxon>Agaricomycetes</taxon>
        <taxon>Agaricomycetidae</taxon>
        <taxon>Agaricales</taxon>
        <taxon>Marasmiineae</taxon>
        <taxon>Mycenaceae</taxon>
        <taxon>Mycena</taxon>
    </lineage>
</organism>
<keyword evidence="3" id="KW-1185">Reference proteome</keyword>
<feature type="transmembrane region" description="Helical" evidence="1">
    <location>
        <begin position="546"/>
        <end position="563"/>
    </location>
</feature>
<accession>A0AAD6VR50</accession>
<feature type="transmembrane region" description="Helical" evidence="1">
    <location>
        <begin position="129"/>
        <end position="148"/>
    </location>
</feature>
<keyword evidence="1" id="KW-1133">Transmembrane helix</keyword>
<evidence type="ECO:0000256" key="1">
    <source>
        <dbReference type="SAM" id="Phobius"/>
    </source>
</evidence>
<feature type="transmembrane region" description="Helical" evidence="1">
    <location>
        <begin position="99"/>
        <end position="123"/>
    </location>
</feature>
<keyword evidence="1" id="KW-0472">Membrane</keyword>
<feature type="transmembrane region" description="Helical" evidence="1">
    <location>
        <begin position="612"/>
        <end position="633"/>
    </location>
</feature>
<gene>
    <name evidence="2" type="ORF">GGX14DRAFT_541344</name>
</gene>
<comment type="caution">
    <text evidence="2">The sequence shown here is derived from an EMBL/GenBank/DDBJ whole genome shotgun (WGS) entry which is preliminary data.</text>
</comment>
<evidence type="ECO:0000313" key="3">
    <source>
        <dbReference type="Proteomes" id="UP001219525"/>
    </source>
</evidence>
<protein>
    <submittedName>
        <fullName evidence="2">Uncharacterized protein</fullName>
    </submittedName>
</protein>
<dbReference type="AlphaFoldDB" id="A0AAD6VR50"/>
<sequence length="729" mass="80264">MSQPSLAAVNYIGLILMTLFYGIYFVLFVMSMYLLLWQGSINKGRGQASYVPILRSMVFISGVALFIVVTGVRAVFLRLHLLAAMILTRCAILDQPSAIAGGVFLALSLILGDAMIVYRLWVVWDHNKLVIIIPLNVFPVSAGFIVEADIHESPSQVTELTALTAFTMAWDQCLLYNAWVIYYAITHELGLDIQYIAISAFPTVVGIANALIHVRIAMGNTRHGTGPASTIHFYQPPSRVRGASSEADDSITLENMTTLEEDASMGKHCNPSMSMDEWQFRFYIGFYRYHRQRESGWLTAGIDICDSSAGHAEISRLIDGTESLVGTANARGSRWRRQSALNQRSASALNRRAEQLTSHQTGILPLYFIALMSVLLEPIYISPTSFTANLIQSSGVSHNRQTPQNIAALLYLGARMSQPSLSAVDFIGLILMTMFYGIYFVLFVISMYLLLQQGSINKVRGQANYVPILRSMVFISGVALFIVVTGDWAETVFRNAQALVYFKESYLTSNAQPSAIAAGVFLALSLILGDSMIVYRLWVVWHYNKLVMIIPLDVFPVSAGFIVEGDIHQSPNQVTALTAFTAFTMATNIYCTIFISWAIWRVTSNSSPIGGANLRHFLAVVVESAALYTAWVIYYTITHELGLNIQYIAISTFPTVVGIANALIHVRIAMGKTIEQRPGTGPASAIHFKQPPSRIRTGALSQAGDSITLENMTTLAKEDASMGKVMSVV</sequence>
<feature type="transmembrane region" description="Helical" evidence="1">
    <location>
        <begin position="48"/>
        <end position="69"/>
    </location>
</feature>